<evidence type="ECO:0000256" key="1">
    <source>
        <dbReference type="ARBA" id="ARBA00022729"/>
    </source>
</evidence>
<evidence type="ECO:0000256" key="2">
    <source>
        <dbReference type="SAM" id="Phobius"/>
    </source>
</evidence>
<dbReference type="Pfam" id="PF11611">
    <property type="entry name" value="DUF4352"/>
    <property type="match status" value="1"/>
</dbReference>
<reference evidence="4" key="1">
    <citation type="submission" date="2021-01" db="EMBL/GenBank/DDBJ databases">
        <title>Whole genome shotgun sequence of Sphaerimonospora thailandensis NBRC 107569.</title>
        <authorList>
            <person name="Komaki H."/>
            <person name="Tamura T."/>
        </authorList>
    </citation>
    <scope>NUCLEOTIDE SEQUENCE</scope>
    <source>
        <strain evidence="4">NBRC 107569</strain>
    </source>
</reference>
<accession>A0A8J3REZ2</accession>
<dbReference type="Gene3D" id="2.60.40.1240">
    <property type="match status" value="1"/>
</dbReference>
<dbReference type="InterPro" id="IPR029051">
    <property type="entry name" value="DUF4352"/>
</dbReference>
<organism evidence="4 5">
    <name type="scientific">Sphaerimonospora thailandensis</name>
    <dbReference type="NCBI Taxonomy" id="795644"/>
    <lineage>
        <taxon>Bacteria</taxon>
        <taxon>Bacillati</taxon>
        <taxon>Actinomycetota</taxon>
        <taxon>Actinomycetes</taxon>
        <taxon>Streptosporangiales</taxon>
        <taxon>Streptosporangiaceae</taxon>
        <taxon>Sphaerimonospora</taxon>
    </lineage>
</organism>
<comment type="caution">
    <text evidence="4">The sequence shown here is derived from an EMBL/GenBank/DDBJ whole genome shotgun (WGS) entry which is preliminary data.</text>
</comment>
<evidence type="ECO:0000259" key="3">
    <source>
        <dbReference type="Pfam" id="PF11611"/>
    </source>
</evidence>
<evidence type="ECO:0000313" key="5">
    <source>
        <dbReference type="Proteomes" id="UP000610966"/>
    </source>
</evidence>
<dbReference type="Proteomes" id="UP000610966">
    <property type="component" value="Unassembled WGS sequence"/>
</dbReference>
<keyword evidence="2" id="KW-0812">Transmembrane</keyword>
<keyword evidence="5" id="KW-1185">Reference proteome</keyword>
<gene>
    <name evidence="4" type="ORF">Mth01_52940</name>
</gene>
<sequence>MVVAQSQAPIAAPQAAEKRPVRKSLGRRITAAVIGIALAAAAVYAQTFALSFEQRTSSLTYKGRIGEVVATGRYNVKVASVTAAHAVDTQDYSDNVTKVGTSNLFLVVDVSATAAREPMQVAALNPPVLLTEDGRRYRPTDKVAQSLTFFNRWIQPGFWISGVLVFEVPKDAVPGARLVFIPAGSAIVMDNFAPEAEIDLGLSDEAGRRLISQAEDYHSLVSKKR</sequence>
<name>A0A8J3REZ2_9ACTN</name>
<keyword evidence="2" id="KW-1133">Transmembrane helix</keyword>
<feature type="domain" description="DUF4352" evidence="3">
    <location>
        <begin position="65"/>
        <end position="180"/>
    </location>
</feature>
<proteinExistence type="predicted"/>
<keyword evidence="1" id="KW-0732">Signal</keyword>
<feature type="transmembrane region" description="Helical" evidence="2">
    <location>
        <begin position="29"/>
        <end position="52"/>
    </location>
</feature>
<protein>
    <recommendedName>
        <fullName evidence="3">DUF4352 domain-containing protein</fullName>
    </recommendedName>
</protein>
<dbReference type="RefSeq" id="WP_239090027.1">
    <property type="nucleotide sequence ID" value="NZ_BOOG01000070.1"/>
</dbReference>
<dbReference type="AlphaFoldDB" id="A0A8J3REZ2"/>
<dbReference type="InterPro" id="IPR029050">
    <property type="entry name" value="Immunoprotect_excell_Ig-like"/>
</dbReference>
<dbReference type="EMBL" id="BOOG01000070">
    <property type="protein sequence ID" value="GIH73041.1"/>
    <property type="molecule type" value="Genomic_DNA"/>
</dbReference>
<evidence type="ECO:0000313" key="4">
    <source>
        <dbReference type="EMBL" id="GIH73041.1"/>
    </source>
</evidence>
<keyword evidence="2" id="KW-0472">Membrane</keyword>